<dbReference type="PANTHER" id="PTHR10984">
    <property type="entry name" value="ENDOPLASMIC RETICULUM-GOLGI INTERMEDIATE COMPARTMENT PROTEIN"/>
    <property type="match status" value="1"/>
</dbReference>
<name>A0A7C9AR98_OPUST</name>
<keyword evidence="1" id="KW-0812">Transmembrane</keyword>
<dbReference type="InterPro" id="IPR039542">
    <property type="entry name" value="Erv_N"/>
</dbReference>
<keyword evidence="1" id="KW-1133">Transmembrane helix</keyword>
<dbReference type="PANTHER" id="PTHR10984:SF37">
    <property type="entry name" value="PROTEIN DISULFIDE-ISOMERASE 5-3"/>
    <property type="match status" value="1"/>
</dbReference>
<dbReference type="GO" id="GO:0003756">
    <property type="term" value="F:protein disulfide isomerase activity"/>
    <property type="evidence" value="ECO:0007669"/>
    <property type="project" value="UniProtKB-EC"/>
</dbReference>
<feature type="transmembrane region" description="Helical" evidence="1">
    <location>
        <begin position="20"/>
        <end position="42"/>
    </location>
</feature>
<reference evidence="3" key="1">
    <citation type="journal article" date="2013" name="J. Plant Res.">
        <title>Effect of fungi and light on seed germination of three Opuntia species from semiarid lands of central Mexico.</title>
        <authorList>
            <person name="Delgado-Sanchez P."/>
            <person name="Jimenez-Bremont J.F."/>
            <person name="Guerrero-Gonzalez Mde L."/>
            <person name="Flores J."/>
        </authorList>
    </citation>
    <scope>NUCLEOTIDE SEQUENCE</scope>
    <source>
        <tissue evidence="3">Cladode</tissue>
    </source>
</reference>
<accession>A0A7C9AR98</accession>
<keyword evidence="1" id="KW-0472">Membrane</keyword>
<dbReference type="EC" id="5.3.4.1" evidence="3"/>
<reference evidence="3" key="2">
    <citation type="submission" date="2020-07" db="EMBL/GenBank/DDBJ databases">
        <authorList>
            <person name="Vera ALvarez R."/>
            <person name="Arias-Moreno D.M."/>
            <person name="Jimenez-Jacinto V."/>
            <person name="Jimenez-Bremont J.F."/>
            <person name="Swaminathan K."/>
            <person name="Moose S.P."/>
            <person name="Guerrero-Gonzalez M.L."/>
            <person name="Marino-Ramirez L."/>
            <person name="Landsman D."/>
            <person name="Rodriguez-Kessler M."/>
            <person name="Delgado-Sanchez P."/>
        </authorList>
    </citation>
    <scope>NUCLEOTIDE SEQUENCE</scope>
    <source>
        <tissue evidence="3">Cladode</tissue>
    </source>
</reference>
<sequence length="116" mass="12817">MISSSKIKSVDFYRKIPRDLTEASLSGAGLSIVAAFAMIFLFGMELNSYLSLSTSTSVVVDKSPDGEFLRIDFNMSFPALSCEFASVDVSDVLGTVEYNKNSPQVCNRFKFETNWS</sequence>
<dbReference type="AlphaFoldDB" id="A0A7C9AR98"/>
<proteinExistence type="predicted"/>
<dbReference type="Pfam" id="PF13850">
    <property type="entry name" value="ERGIC_N"/>
    <property type="match status" value="1"/>
</dbReference>
<keyword evidence="3" id="KW-0413">Isomerase</keyword>
<dbReference type="InterPro" id="IPR045888">
    <property type="entry name" value="Erv"/>
</dbReference>
<evidence type="ECO:0000259" key="2">
    <source>
        <dbReference type="Pfam" id="PF13850"/>
    </source>
</evidence>
<feature type="domain" description="Endoplasmic reticulum vesicle transporter N-terminal" evidence="2">
    <location>
        <begin position="7"/>
        <end position="96"/>
    </location>
</feature>
<evidence type="ECO:0000256" key="1">
    <source>
        <dbReference type="SAM" id="Phobius"/>
    </source>
</evidence>
<organism evidence="3">
    <name type="scientific">Opuntia streptacantha</name>
    <name type="common">Prickly pear cactus</name>
    <name type="synonym">Opuntia cardona</name>
    <dbReference type="NCBI Taxonomy" id="393608"/>
    <lineage>
        <taxon>Eukaryota</taxon>
        <taxon>Viridiplantae</taxon>
        <taxon>Streptophyta</taxon>
        <taxon>Embryophyta</taxon>
        <taxon>Tracheophyta</taxon>
        <taxon>Spermatophyta</taxon>
        <taxon>Magnoliopsida</taxon>
        <taxon>eudicotyledons</taxon>
        <taxon>Gunneridae</taxon>
        <taxon>Pentapetalae</taxon>
        <taxon>Caryophyllales</taxon>
        <taxon>Cactineae</taxon>
        <taxon>Cactaceae</taxon>
        <taxon>Opuntioideae</taxon>
        <taxon>Opuntia</taxon>
    </lineage>
</organism>
<dbReference type="GO" id="GO:0005783">
    <property type="term" value="C:endoplasmic reticulum"/>
    <property type="evidence" value="ECO:0007669"/>
    <property type="project" value="TreeGrafter"/>
</dbReference>
<dbReference type="GO" id="GO:0030134">
    <property type="term" value="C:COPII-coated ER to Golgi transport vesicle"/>
    <property type="evidence" value="ECO:0007669"/>
    <property type="project" value="TreeGrafter"/>
</dbReference>
<protein>
    <submittedName>
        <fullName evidence="3">Protein disulfide-isomerase</fullName>
        <ecNumber evidence="3">5.3.4.1</ecNumber>
    </submittedName>
</protein>
<evidence type="ECO:0000313" key="3">
    <source>
        <dbReference type="EMBL" id="MBA4672513.1"/>
    </source>
</evidence>
<dbReference type="EMBL" id="GISG01255468">
    <property type="protein sequence ID" value="MBA4672513.1"/>
    <property type="molecule type" value="Transcribed_RNA"/>
</dbReference>